<evidence type="ECO:0000313" key="2">
    <source>
        <dbReference type="Proteomes" id="UP000228947"/>
    </source>
</evidence>
<dbReference type="PANTHER" id="PTHR34218">
    <property type="entry name" value="PEPTIDASE S45 PENICILLIN AMIDASE"/>
    <property type="match status" value="1"/>
</dbReference>
<dbReference type="GO" id="GO:0017000">
    <property type="term" value="P:antibiotic biosynthetic process"/>
    <property type="evidence" value="ECO:0007669"/>
    <property type="project" value="InterPro"/>
</dbReference>
<dbReference type="Proteomes" id="UP000228947">
    <property type="component" value="Unassembled WGS sequence"/>
</dbReference>
<gene>
    <name evidence="1" type="ORF">CUN50_06095</name>
</gene>
<protein>
    <submittedName>
        <fullName evidence="1">Penicillin acylase family protein</fullName>
    </submittedName>
</protein>
<sequence>SSNFSFELGYLNVAQRLGEERAAEWLRAWLPEFPFESRQPIIQESDLPILPAVTRPSTEQLSPQRLGILRRVVESGFNAAQIERAFGGSAASNSWVVNGTRTASGKPLLANDPHLEPRMPSLFYSIGLHCVPVSAECPYDVVGFGLPSAPGVLIGYNGRIAWALTTPYTDTQDLYALQ</sequence>
<reference evidence="1 2" key="1">
    <citation type="submission" date="2017-11" db="EMBL/GenBank/DDBJ databases">
        <title>Evolution of Phototrophy in the Chloroflexi Phylum Driven by Horizontal Gene Transfer.</title>
        <authorList>
            <person name="Ward L.M."/>
            <person name="Hemp J."/>
            <person name="Shih P.M."/>
            <person name="Mcglynn S.E."/>
            <person name="Fischer W."/>
        </authorList>
    </citation>
    <scope>NUCLEOTIDE SEQUENCE [LARGE SCALE GENOMIC DNA]</scope>
    <source>
        <strain evidence="1">CP1_1M</strain>
    </source>
</reference>
<dbReference type="EMBL" id="PGTL01000086">
    <property type="protein sequence ID" value="PJF41685.1"/>
    <property type="molecule type" value="Genomic_DNA"/>
</dbReference>
<dbReference type="Pfam" id="PF01804">
    <property type="entry name" value="Penicil_amidase"/>
    <property type="match status" value="1"/>
</dbReference>
<dbReference type="Gene3D" id="3.60.20.10">
    <property type="entry name" value="Glutamine Phosphoribosylpyrophosphate, subunit 1, domain 1"/>
    <property type="match status" value="1"/>
</dbReference>
<feature type="non-terminal residue" evidence="1">
    <location>
        <position position="178"/>
    </location>
</feature>
<name>A0A2M8PVU6_9CHLR</name>
<feature type="non-terminal residue" evidence="1">
    <location>
        <position position="1"/>
    </location>
</feature>
<dbReference type="PANTHER" id="PTHR34218:SF4">
    <property type="entry name" value="ACYL-HOMOSERINE LACTONE ACYLASE QUIP"/>
    <property type="match status" value="1"/>
</dbReference>
<dbReference type="AlphaFoldDB" id="A0A2M8PVU6"/>
<accession>A0A2M8PVU6</accession>
<organism evidence="1 2">
    <name type="scientific">Candidatus Thermofonsia Clade 1 bacterium</name>
    <dbReference type="NCBI Taxonomy" id="2364210"/>
    <lineage>
        <taxon>Bacteria</taxon>
        <taxon>Bacillati</taxon>
        <taxon>Chloroflexota</taxon>
        <taxon>Candidatus Thermofontia</taxon>
        <taxon>Candidatus Thermofonsia Clade 1</taxon>
    </lineage>
</organism>
<dbReference type="SUPFAM" id="SSF56235">
    <property type="entry name" value="N-terminal nucleophile aminohydrolases (Ntn hydrolases)"/>
    <property type="match status" value="1"/>
</dbReference>
<dbReference type="GO" id="GO:0016787">
    <property type="term" value="F:hydrolase activity"/>
    <property type="evidence" value="ECO:0007669"/>
    <property type="project" value="InterPro"/>
</dbReference>
<evidence type="ECO:0000313" key="1">
    <source>
        <dbReference type="EMBL" id="PJF41685.1"/>
    </source>
</evidence>
<comment type="caution">
    <text evidence="1">The sequence shown here is derived from an EMBL/GenBank/DDBJ whole genome shotgun (WGS) entry which is preliminary data.</text>
</comment>
<proteinExistence type="predicted"/>
<dbReference type="InterPro" id="IPR002692">
    <property type="entry name" value="S45"/>
</dbReference>
<dbReference type="InterPro" id="IPR029055">
    <property type="entry name" value="Ntn_hydrolases_N"/>
</dbReference>